<gene>
    <name evidence="2" type="ORF">ACG01O_12175</name>
</gene>
<keyword evidence="3" id="KW-1185">Reference proteome</keyword>
<evidence type="ECO:0000313" key="3">
    <source>
        <dbReference type="Proteomes" id="UP001606303"/>
    </source>
</evidence>
<feature type="region of interest" description="Disordered" evidence="1">
    <location>
        <begin position="1"/>
        <end position="25"/>
    </location>
</feature>
<dbReference type="EMBL" id="JBIGIB010000003">
    <property type="protein sequence ID" value="MFG6467370.1"/>
    <property type="molecule type" value="Genomic_DNA"/>
</dbReference>
<sequence length="247" mass="26273">MSERQFHDSQSTPQAPASVDASARQLASERRRRFIKLGGAAVPTALTLTSRPVMAWHCNTASTWGSAQGMSNSSYTRSQDVTRLFPDETYTTACWLNNSTRAGLPTSPWTRAPLSRSATSGTASYYKAYTVGQLLSGTGATIAGVSSDDSVWSILNGSPKKPSGTPGVYGPGSSTCGEFQKLMLVAWLNFKVLNSTLNKCLAPGATNVLVKFGNTSYVDPAGATWTQAKIVTYLKKNFVACADDSCA</sequence>
<evidence type="ECO:0000256" key="1">
    <source>
        <dbReference type="SAM" id="MobiDB-lite"/>
    </source>
</evidence>
<organism evidence="2 3">
    <name type="scientific">Pelomonas baiyunensis</name>
    <dbReference type="NCBI Taxonomy" id="3299026"/>
    <lineage>
        <taxon>Bacteria</taxon>
        <taxon>Pseudomonadati</taxon>
        <taxon>Pseudomonadota</taxon>
        <taxon>Betaproteobacteria</taxon>
        <taxon>Burkholderiales</taxon>
        <taxon>Sphaerotilaceae</taxon>
        <taxon>Roseateles</taxon>
    </lineage>
</organism>
<dbReference type="Proteomes" id="UP001606303">
    <property type="component" value="Unassembled WGS sequence"/>
</dbReference>
<dbReference type="RefSeq" id="WP_394384889.1">
    <property type="nucleotide sequence ID" value="NZ_JBIGIB010000003.1"/>
</dbReference>
<protein>
    <recommendedName>
        <fullName evidence="4">Tat pathway signal protein</fullName>
    </recommendedName>
</protein>
<evidence type="ECO:0000313" key="2">
    <source>
        <dbReference type="EMBL" id="MFG6467370.1"/>
    </source>
</evidence>
<proteinExistence type="predicted"/>
<evidence type="ECO:0008006" key="4">
    <source>
        <dbReference type="Google" id="ProtNLM"/>
    </source>
</evidence>
<name>A0ABW7H0F7_9BURK</name>
<reference evidence="2 3" key="1">
    <citation type="submission" date="2024-08" db="EMBL/GenBank/DDBJ databases">
        <authorList>
            <person name="Lu H."/>
        </authorList>
    </citation>
    <scope>NUCLEOTIDE SEQUENCE [LARGE SCALE GENOMIC DNA]</scope>
    <source>
        <strain evidence="2 3">BYS87W</strain>
    </source>
</reference>
<accession>A0ABW7H0F7</accession>
<comment type="caution">
    <text evidence="2">The sequence shown here is derived from an EMBL/GenBank/DDBJ whole genome shotgun (WGS) entry which is preliminary data.</text>
</comment>